<keyword evidence="2" id="KW-0472">Membrane</keyword>
<sequence>MGISAELISIAFGLAGVIIALATYWTTRKRNIANPAEPDVELGLLEPSLFERALLDHDSRPVTPSPSSDHINGSFTTSSAASSPPHNSQLHEMVADTLVLLSRHMRSSNST</sequence>
<keyword evidence="2" id="KW-0812">Transmembrane</keyword>
<feature type="region of interest" description="Disordered" evidence="1">
    <location>
        <begin position="55"/>
        <end position="88"/>
    </location>
</feature>
<feature type="compositionally biased region" description="Polar residues" evidence="1">
    <location>
        <begin position="65"/>
        <end position="75"/>
    </location>
</feature>
<organism evidence="3 4">
    <name type="scientific">Oculimacula yallundae</name>
    <dbReference type="NCBI Taxonomy" id="86028"/>
    <lineage>
        <taxon>Eukaryota</taxon>
        <taxon>Fungi</taxon>
        <taxon>Dikarya</taxon>
        <taxon>Ascomycota</taxon>
        <taxon>Pezizomycotina</taxon>
        <taxon>Leotiomycetes</taxon>
        <taxon>Helotiales</taxon>
        <taxon>Ploettnerulaceae</taxon>
        <taxon>Oculimacula</taxon>
    </lineage>
</organism>
<keyword evidence="2" id="KW-1133">Transmembrane helix</keyword>
<accession>A0ABR4C377</accession>
<feature type="transmembrane region" description="Helical" evidence="2">
    <location>
        <begin position="7"/>
        <end position="25"/>
    </location>
</feature>
<comment type="caution">
    <text evidence="3">The sequence shown here is derived from an EMBL/GenBank/DDBJ whole genome shotgun (WGS) entry which is preliminary data.</text>
</comment>
<evidence type="ECO:0000256" key="1">
    <source>
        <dbReference type="SAM" id="MobiDB-lite"/>
    </source>
</evidence>
<gene>
    <name evidence="3" type="ORF">VTL71DRAFT_4644</name>
</gene>
<name>A0ABR4C377_9HELO</name>
<feature type="compositionally biased region" description="Low complexity" evidence="1">
    <location>
        <begin position="76"/>
        <end position="85"/>
    </location>
</feature>
<proteinExistence type="predicted"/>
<dbReference type="EMBL" id="JAZHXI010000014">
    <property type="protein sequence ID" value="KAL2064150.1"/>
    <property type="molecule type" value="Genomic_DNA"/>
</dbReference>
<evidence type="ECO:0000313" key="4">
    <source>
        <dbReference type="Proteomes" id="UP001595075"/>
    </source>
</evidence>
<evidence type="ECO:0000313" key="3">
    <source>
        <dbReference type="EMBL" id="KAL2064150.1"/>
    </source>
</evidence>
<dbReference type="Proteomes" id="UP001595075">
    <property type="component" value="Unassembled WGS sequence"/>
</dbReference>
<reference evidence="3 4" key="1">
    <citation type="journal article" date="2024" name="Commun. Biol.">
        <title>Comparative genomic analysis of thermophilic fungi reveals convergent evolutionary adaptations and gene losses.</title>
        <authorList>
            <person name="Steindorff A.S."/>
            <person name="Aguilar-Pontes M.V."/>
            <person name="Robinson A.J."/>
            <person name="Andreopoulos B."/>
            <person name="LaButti K."/>
            <person name="Kuo A."/>
            <person name="Mondo S."/>
            <person name="Riley R."/>
            <person name="Otillar R."/>
            <person name="Haridas S."/>
            <person name="Lipzen A."/>
            <person name="Grimwood J."/>
            <person name="Schmutz J."/>
            <person name="Clum A."/>
            <person name="Reid I.D."/>
            <person name="Moisan M.C."/>
            <person name="Butler G."/>
            <person name="Nguyen T.T.M."/>
            <person name="Dewar K."/>
            <person name="Conant G."/>
            <person name="Drula E."/>
            <person name="Henrissat B."/>
            <person name="Hansel C."/>
            <person name="Singer S."/>
            <person name="Hutchinson M.I."/>
            <person name="de Vries R.P."/>
            <person name="Natvig D.O."/>
            <person name="Powell A.J."/>
            <person name="Tsang A."/>
            <person name="Grigoriev I.V."/>
        </authorList>
    </citation>
    <scope>NUCLEOTIDE SEQUENCE [LARGE SCALE GENOMIC DNA]</scope>
    <source>
        <strain evidence="3 4">CBS 494.80</strain>
    </source>
</reference>
<protein>
    <submittedName>
        <fullName evidence="3">Uncharacterized protein</fullName>
    </submittedName>
</protein>
<evidence type="ECO:0000256" key="2">
    <source>
        <dbReference type="SAM" id="Phobius"/>
    </source>
</evidence>
<keyword evidence="4" id="KW-1185">Reference proteome</keyword>